<gene>
    <name evidence="2" type="ORF">LCGC14_1731030</name>
</gene>
<organism evidence="2">
    <name type="scientific">marine sediment metagenome</name>
    <dbReference type="NCBI Taxonomy" id="412755"/>
    <lineage>
        <taxon>unclassified sequences</taxon>
        <taxon>metagenomes</taxon>
        <taxon>ecological metagenomes</taxon>
    </lineage>
</organism>
<reference evidence="2" key="1">
    <citation type="journal article" date="2015" name="Nature">
        <title>Complex archaea that bridge the gap between prokaryotes and eukaryotes.</title>
        <authorList>
            <person name="Spang A."/>
            <person name="Saw J.H."/>
            <person name="Jorgensen S.L."/>
            <person name="Zaremba-Niedzwiedzka K."/>
            <person name="Martijn J."/>
            <person name="Lind A.E."/>
            <person name="van Eijk R."/>
            <person name="Schleper C."/>
            <person name="Guy L."/>
            <person name="Ettema T.J."/>
        </authorList>
    </citation>
    <scope>NUCLEOTIDE SEQUENCE</scope>
</reference>
<proteinExistence type="predicted"/>
<feature type="transmembrane region" description="Helical" evidence="1">
    <location>
        <begin position="36"/>
        <end position="58"/>
    </location>
</feature>
<dbReference type="AlphaFoldDB" id="A0A0F9JQ41"/>
<keyword evidence="1" id="KW-1133">Transmembrane helix</keyword>
<evidence type="ECO:0000256" key="1">
    <source>
        <dbReference type="SAM" id="Phobius"/>
    </source>
</evidence>
<evidence type="ECO:0000313" key="2">
    <source>
        <dbReference type="EMBL" id="KKM07721.1"/>
    </source>
</evidence>
<keyword evidence="1" id="KW-0472">Membrane</keyword>
<protein>
    <submittedName>
        <fullName evidence="2">Uncharacterized protein</fullName>
    </submittedName>
</protein>
<accession>A0A0F9JQ41</accession>
<dbReference type="EMBL" id="LAZR01015709">
    <property type="protein sequence ID" value="KKM07721.1"/>
    <property type="molecule type" value="Genomic_DNA"/>
</dbReference>
<sequence>MPILVYIFLWIAVGLLAGMAGDRVSDNDTTVGNLVWYGLFGWLTLAGFLIYLVISVAFSGSISRFWNKIVIKNKKGT</sequence>
<comment type="caution">
    <text evidence="2">The sequence shown here is derived from an EMBL/GenBank/DDBJ whole genome shotgun (WGS) entry which is preliminary data.</text>
</comment>
<keyword evidence="1" id="KW-0812">Transmembrane</keyword>
<name>A0A0F9JQ41_9ZZZZ</name>